<accession>A0A0R2AV52</accession>
<sequence>MLLNNDINIKLAVAVLKDNWDDIYDANPIYKRKISVQNIDLAKQIFNAKIIGSKLDFSNYASVHKFIVKNDSFLEDAAKNLLLISFK</sequence>
<dbReference type="STRING" id="1423781.FD06_GL000161"/>
<proteinExistence type="predicted"/>
<comment type="caution">
    <text evidence="1">The sequence shown here is derived from an EMBL/GenBank/DDBJ whole genome shotgun (WGS) entry which is preliminary data.</text>
</comment>
<protein>
    <submittedName>
        <fullName evidence="1">Uncharacterized protein</fullName>
    </submittedName>
</protein>
<dbReference type="PATRIC" id="fig|1423781.4.peg.163"/>
<keyword evidence="2" id="KW-1185">Reference proteome</keyword>
<evidence type="ECO:0000313" key="2">
    <source>
        <dbReference type="Proteomes" id="UP000052012"/>
    </source>
</evidence>
<evidence type="ECO:0000313" key="1">
    <source>
        <dbReference type="EMBL" id="KRM68043.1"/>
    </source>
</evidence>
<dbReference type="EMBL" id="AYYQ01000031">
    <property type="protein sequence ID" value="KRM68043.1"/>
    <property type="molecule type" value="Genomic_DNA"/>
</dbReference>
<dbReference type="Proteomes" id="UP000052012">
    <property type="component" value="Unassembled WGS sequence"/>
</dbReference>
<name>A0A0R2AV52_9LACO</name>
<organism evidence="1 2">
    <name type="scientific">Apilactobacillus ozensis DSM 23829 = JCM 17196</name>
    <dbReference type="NCBI Taxonomy" id="1423781"/>
    <lineage>
        <taxon>Bacteria</taxon>
        <taxon>Bacillati</taxon>
        <taxon>Bacillota</taxon>
        <taxon>Bacilli</taxon>
        <taxon>Lactobacillales</taxon>
        <taxon>Lactobacillaceae</taxon>
        <taxon>Apilactobacillus</taxon>
    </lineage>
</organism>
<reference evidence="1 2" key="1">
    <citation type="journal article" date="2015" name="Genome Announc.">
        <title>Expanding the biotechnology potential of lactobacilli through comparative genomics of 213 strains and associated genera.</title>
        <authorList>
            <person name="Sun Z."/>
            <person name="Harris H.M."/>
            <person name="McCann A."/>
            <person name="Guo C."/>
            <person name="Argimon S."/>
            <person name="Zhang W."/>
            <person name="Yang X."/>
            <person name="Jeffery I.B."/>
            <person name="Cooney J.C."/>
            <person name="Kagawa T.F."/>
            <person name="Liu W."/>
            <person name="Song Y."/>
            <person name="Salvetti E."/>
            <person name="Wrobel A."/>
            <person name="Rasinkangas P."/>
            <person name="Parkhill J."/>
            <person name="Rea M.C."/>
            <person name="O'Sullivan O."/>
            <person name="Ritari J."/>
            <person name="Douillard F.P."/>
            <person name="Paul Ross R."/>
            <person name="Yang R."/>
            <person name="Briner A.E."/>
            <person name="Felis G.E."/>
            <person name="de Vos W.M."/>
            <person name="Barrangou R."/>
            <person name="Klaenhammer T.R."/>
            <person name="Caufield P.W."/>
            <person name="Cui Y."/>
            <person name="Zhang H."/>
            <person name="O'Toole P.W."/>
        </authorList>
    </citation>
    <scope>NUCLEOTIDE SEQUENCE [LARGE SCALE GENOMIC DNA]</scope>
    <source>
        <strain evidence="1 2">DSM 23829</strain>
    </source>
</reference>
<gene>
    <name evidence="1" type="ORF">FD06_GL000161</name>
</gene>
<dbReference type="AlphaFoldDB" id="A0A0R2AV52"/>